<evidence type="ECO:0000313" key="1">
    <source>
        <dbReference type="EMBL" id="TFE02170.1"/>
    </source>
</evidence>
<dbReference type="EMBL" id="SORX01000003">
    <property type="protein sequence ID" value="TFE02170.1"/>
    <property type="molecule type" value="Genomic_DNA"/>
</dbReference>
<sequence length="73" mass="7532">MNKTLELIFITAEGGSASLTVDSPVEPVVPSAVQAAMQTVIDENMFLSPSGALTGVKSARVVSRGVEAVDLEV</sequence>
<comment type="caution">
    <text evidence="1">The sequence shown here is derived from an EMBL/GenBank/DDBJ whole genome shotgun (WGS) entry which is preliminary data.</text>
</comment>
<dbReference type="Pfam" id="PF11148">
    <property type="entry name" value="DUF2922"/>
    <property type="match status" value="1"/>
</dbReference>
<dbReference type="OrthoDB" id="2454247at2"/>
<dbReference type="RefSeq" id="WP_134380874.1">
    <property type="nucleotide sequence ID" value="NZ_SORX01000003.1"/>
</dbReference>
<dbReference type="Proteomes" id="UP000297776">
    <property type="component" value="Unassembled WGS sequence"/>
</dbReference>
<accession>A0A4Y8LH76</accession>
<dbReference type="AlphaFoldDB" id="A0A4Y8LH76"/>
<organism evidence="1 2">
    <name type="scientific">Jeotgalibacillus salarius</name>
    <dbReference type="NCBI Taxonomy" id="546023"/>
    <lineage>
        <taxon>Bacteria</taxon>
        <taxon>Bacillati</taxon>
        <taxon>Bacillota</taxon>
        <taxon>Bacilli</taxon>
        <taxon>Bacillales</taxon>
        <taxon>Caryophanaceae</taxon>
        <taxon>Jeotgalibacillus</taxon>
    </lineage>
</organism>
<name>A0A4Y8LH76_9BACL</name>
<proteinExistence type="predicted"/>
<reference evidence="1 2" key="1">
    <citation type="submission" date="2019-03" db="EMBL/GenBank/DDBJ databases">
        <authorList>
            <person name="Yang Y."/>
        </authorList>
    </citation>
    <scope>NUCLEOTIDE SEQUENCE [LARGE SCALE GENOMIC DNA]</scope>
    <source>
        <strain evidence="1 2">ASL-1</strain>
    </source>
</reference>
<evidence type="ECO:0000313" key="2">
    <source>
        <dbReference type="Proteomes" id="UP000297776"/>
    </source>
</evidence>
<dbReference type="InterPro" id="IPR021321">
    <property type="entry name" value="DUF2922"/>
</dbReference>
<gene>
    <name evidence="1" type="ORF">E2626_06225</name>
</gene>
<protein>
    <submittedName>
        <fullName evidence="1">DUF2922 domain-containing protein</fullName>
    </submittedName>
</protein>
<keyword evidence="2" id="KW-1185">Reference proteome</keyword>